<dbReference type="NCBIfam" id="TIGR00254">
    <property type="entry name" value="GGDEF"/>
    <property type="match status" value="1"/>
</dbReference>
<dbReference type="EMBL" id="JAPUBN010000010">
    <property type="protein sequence ID" value="MCZ2720589.1"/>
    <property type="molecule type" value="Genomic_DNA"/>
</dbReference>
<dbReference type="InterPro" id="IPR043128">
    <property type="entry name" value="Rev_trsase/Diguanyl_cyclase"/>
</dbReference>
<dbReference type="Pfam" id="PF13426">
    <property type="entry name" value="PAS_9"/>
    <property type="match status" value="1"/>
</dbReference>
<dbReference type="SUPFAM" id="SSF55073">
    <property type="entry name" value="Nucleotide cyclase"/>
    <property type="match status" value="1"/>
</dbReference>
<accession>A0ABT4JQH4</accession>
<keyword evidence="5 6" id="KW-0472">Membrane</keyword>
<keyword evidence="12" id="KW-1185">Reference proteome</keyword>
<evidence type="ECO:0000259" key="7">
    <source>
        <dbReference type="PROSITE" id="PS50112"/>
    </source>
</evidence>
<feature type="domain" description="EAL" evidence="9">
    <location>
        <begin position="677"/>
        <end position="929"/>
    </location>
</feature>
<dbReference type="InterPro" id="IPR000160">
    <property type="entry name" value="GGDEF_dom"/>
</dbReference>
<dbReference type="CDD" id="cd01948">
    <property type="entry name" value="EAL"/>
    <property type="match status" value="1"/>
</dbReference>
<dbReference type="InterPro" id="IPR035965">
    <property type="entry name" value="PAS-like_dom_sf"/>
</dbReference>
<evidence type="ECO:0000256" key="6">
    <source>
        <dbReference type="SAM" id="Phobius"/>
    </source>
</evidence>
<evidence type="ECO:0000313" key="12">
    <source>
        <dbReference type="Proteomes" id="UP001149719"/>
    </source>
</evidence>
<sequence>MLQKLARNLQLKQILASFGLAVFSLIAIFLYLLWEEHHNKENDFVVFQEKLIQQQNVEITNKVNEIFETISFERDENREELKQSIEHEVLSAHIIATKIYHELQPILPDHRIQHTIIETLRNIRFFDGRGYFFIDDLNGRNILMPTSPDIEGTYVKTIQDDSGKYIVNEIYKAINSDKQAGFVIYRWPVPHTNKEKYENKLSFVKKFTPYGWVIGSGDYLTHAEESNKQNLLNRIQGLTNNPITFIEIQDTEGNTLFPSLSDNRLNTDNAAQLDQTNIKMRGSDLITTHSVTEKDWGWEIIGGYDQAKLKKYSEEQWLIHTNEQSNNFKKLIFGLMAVSVFILLSALLMSIWITRTFNLYREEQERQSNILRQNQTELELDARVFNSTSEGIIITDSNNQIIKCNSAFTTITGYTENEVKGKNPSFLSSKKTPAHVYKSLWDTLKQTGHWQGEVINKHKNGYLFPEWLSINVYKDKNSDTISYIGTITDITSRKSIQEKLERLAHFDSLTDLPNRRQLNDFIKQNITDITNEGQHHFYILFMDLDNFKFINDSLGHAIGDKVLQETAKRLAELAGATNLVCRLGGDEFVAVIKDPLFIQGITSFVDNLKNTIGKPIEIAGNALIVTPSIGISQYPKDGENHDTLLKNADAALYLAKENGRNRYEFFTSSLSRMAAERVSLERDLRNALQKKQFELFYQPQIDLKTGELIGCEALIRWHHPKRGRVPPDAFIPIAEETGLIVEIGHWVLEEALQQLSLWTTDNSSFNMAINFSARQFNEDVPEVMKSLLQKYQIDGKKVTLEITESLLIKQPDQAINMLTKIRSLGINIALDDFGTGFSSLSYLKKFPLDKLKIDRSFIKEMHRNKDDIAITKSIIATAKHFDLTTIAEGVENEQQVTLLQEIGCDHIQGYFYSKPVPAFDMQQKIKQNTSGKLQLVFAS</sequence>
<evidence type="ECO:0000256" key="4">
    <source>
        <dbReference type="ARBA" id="ARBA00022989"/>
    </source>
</evidence>
<dbReference type="Gene3D" id="3.20.20.450">
    <property type="entry name" value="EAL domain"/>
    <property type="match status" value="1"/>
</dbReference>
<dbReference type="PANTHER" id="PTHR44757:SF2">
    <property type="entry name" value="BIOFILM ARCHITECTURE MAINTENANCE PROTEIN MBAA"/>
    <property type="match status" value="1"/>
</dbReference>
<dbReference type="InterPro" id="IPR001610">
    <property type="entry name" value="PAC"/>
</dbReference>
<proteinExistence type="predicted"/>
<keyword evidence="2" id="KW-1003">Cell membrane</keyword>
<feature type="domain" description="PAC" evidence="8">
    <location>
        <begin position="448"/>
        <end position="502"/>
    </location>
</feature>
<dbReference type="PANTHER" id="PTHR44757">
    <property type="entry name" value="DIGUANYLATE CYCLASE DGCP"/>
    <property type="match status" value="1"/>
</dbReference>
<comment type="subcellular location">
    <subcellularLocation>
        <location evidence="1">Cell membrane</location>
        <topology evidence="1">Multi-pass membrane protein</topology>
    </subcellularLocation>
</comment>
<dbReference type="Pfam" id="PF00563">
    <property type="entry name" value="EAL"/>
    <property type="match status" value="1"/>
</dbReference>
<dbReference type="InterPro" id="IPR000700">
    <property type="entry name" value="PAS-assoc_C"/>
</dbReference>
<dbReference type="NCBIfam" id="TIGR00229">
    <property type="entry name" value="sensory_box"/>
    <property type="match status" value="1"/>
</dbReference>
<evidence type="ECO:0000256" key="1">
    <source>
        <dbReference type="ARBA" id="ARBA00004651"/>
    </source>
</evidence>
<dbReference type="SMART" id="SM00091">
    <property type="entry name" value="PAS"/>
    <property type="match status" value="1"/>
</dbReference>
<evidence type="ECO:0000256" key="5">
    <source>
        <dbReference type="ARBA" id="ARBA00023136"/>
    </source>
</evidence>
<dbReference type="Gene3D" id="3.30.70.270">
    <property type="match status" value="1"/>
</dbReference>
<dbReference type="SMART" id="SM00267">
    <property type="entry name" value="GGDEF"/>
    <property type="match status" value="1"/>
</dbReference>
<dbReference type="InterPro" id="IPR035919">
    <property type="entry name" value="EAL_sf"/>
</dbReference>
<dbReference type="SUPFAM" id="SSF141868">
    <property type="entry name" value="EAL domain-like"/>
    <property type="match status" value="1"/>
</dbReference>
<gene>
    <name evidence="11" type="ORF">O1D97_02735</name>
</gene>
<dbReference type="Gene3D" id="3.30.450.20">
    <property type="entry name" value="PAS domain"/>
    <property type="match status" value="2"/>
</dbReference>
<dbReference type="CDD" id="cd01949">
    <property type="entry name" value="GGDEF"/>
    <property type="match status" value="1"/>
</dbReference>
<organism evidence="11 12">
    <name type="scientific">Marinomonas phaeophyticola</name>
    <dbReference type="NCBI Taxonomy" id="3004091"/>
    <lineage>
        <taxon>Bacteria</taxon>
        <taxon>Pseudomonadati</taxon>
        <taxon>Pseudomonadota</taxon>
        <taxon>Gammaproteobacteria</taxon>
        <taxon>Oceanospirillales</taxon>
        <taxon>Oceanospirillaceae</taxon>
        <taxon>Marinomonas</taxon>
    </lineage>
</organism>
<feature type="domain" description="PAS" evidence="7">
    <location>
        <begin position="377"/>
        <end position="423"/>
    </location>
</feature>
<dbReference type="Pfam" id="PF08269">
    <property type="entry name" value="dCache_2"/>
    <property type="match status" value="1"/>
</dbReference>
<evidence type="ECO:0000259" key="10">
    <source>
        <dbReference type="PROSITE" id="PS50887"/>
    </source>
</evidence>
<dbReference type="Pfam" id="PF00990">
    <property type="entry name" value="GGDEF"/>
    <property type="match status" value="1"/>
</dbReference>
<keyword evidence="4 6" id="KW-1133">Transmembrane helix</keyword>
<dbReference type="InterPro" id="IPR052155">
    <property type="entry name" value="Biofilm_reg_signaling"/>
</dbReference>
<dbReference type="Proteomes" id="UP001149719">
    <property type="component" value="Unassembled WGS sequence"/>
</dbReference>
<dbReference type="InterPro" id="IPR000014">
    <property type="entry name" value="PAS"/>
</dbReference>
<dbReference type="PROSITE" id="PS50883">
    <property type="entry name" value="EAL"/>
    <property type="match status" value="1"/>
</dbReference>
<dbReference type="RefSeq" id="WP_269122616.1">
    <property type="nucleotide sequence ID" value="NZ_JAPUBN010000010.1"/>
</dbReference>
<dbReference type="SMART" id="SM00086">
    <property type="entry name" value="PAC"/>
    <property type="match status" value="1"/>
</dbReference>
<keyword evidence="3 6" id="KW-0812">Transmembrane</keyword>
<evidence type="ECO:0000259" key="9">
    <source>
        <dbReference type="PROSITE" id="PS50883"/>
    </source>
</evidence>
<dbReference type="InterPro" id="IPR033480">
    <property type="entry name" value="sCache_2"/>
</dbReference>
<evidence type="ECO:0000313" key="11">
    <source>
        <dbReference type="EMBL" id="MCZ2720589.1"/>
    </source>
</evidence>
<evidence type="ECO:0000259" key="8">
    <source>
        <dbReference type="PROSITE" id="PS50113"/>
    </source>
</evidence>
<dbReference type="PROSITE" id="PS50113">
    <property type="entry name" value="PAC"/>
    <property type="match status" value="1"/>
</dbReference>
<evidence type="ECO:0000256" key="3">
    <source>
        <dbReference type="ARBA" id="ARBA00022692"/>
    </source>
</evidence>
<feature type="transmembrane region" description="Helical" evidence="6">
    <location>
        <begin position="14"/>
        <end position="34"/>
    </location>
</feature>
<dbReference type="CDD" id="cd00130">
    <property type="entry name" value="PAS"/>
    <property type="match status" value="1"/>
</dbReference>
<feature type="transmembrane region" description="Helical" evidence="6">
    <location>
        <begin position="331"/>
        <end position="353"/>
    </location>
</feature>
<dbReference type="PROSITE" id="PS50112">
    <property type="entry name" value="PAS"/>
    <property type="match status" value="1"/>
</dbReference>
<name>A0ABT4JQH4_9GAMM</name>
<protein>
    <submittedName>
        <fullName evidence="11">EAL domain-containing protein</fullName>
    </submittedName>
</protein>
<dbReference type="InterPro" id="IPR004010">
    <property type="entry name" value="Double_Cache_2"/>
</dbReference>
<evidence type="ECO:0000256" key="2">
    <source>
        <dbReference type="ARBA" id="ARBA00022475"/>
    </source>
</evidence>
<feature type="domain" description="GGDEF" evidence="10">
    <location>
        <begin position="535"/>
        <end position="668"/>
    </location>
</feature>
<dbReference type="InterPro" id="IPR001633">
    <property type="entry name" value="EAL_dom"/>
</dbReference>
<comment type="caution">
    <text evidence="11">The sequence shown here is derived from an EMBL/GenBank/DDBJ whole genome shotgun (WGS) entry which is preliminary data.</text>
</comment>
<dbReference type="SUPFAM" id="SSF55785">
    <property type="entry name" value="PYP-like sensor domain (PAS domain)"/>
    <property type="match status" value="1"/>
</dbReference>
<dbReference type="SMART" id="SM01049">
    <property type="entry name" value="Cache_2"/>
    <property type="match status" value="1"/>
</dbReference>
<dbReference type="PROSITE" id="PS50887">
    <property type="entry name" value="GGDEF"/>
    <property type="match status" value="1"/>
</dbReference>
<dbReference type="SMART" id="SM00052">
    <property type="entry name" value="EAL"/>
    <property type="match status" value="1"/>
</dbReference>
<dbReference type="InterPro" id="IPR029787">
    <property type="entry name" value="Nucleotide_cyclase"/>
</dbReference>
<reference evidence="11" key="1">
    <citation type="submission" date="2022-12" db="EMBL/GenBank/DDBJ databases">
        <title>Marinomonas 15G1-11 sp. nov, isolated from marine algae.</title>
        <authorList>
            <person name="Butt M."/>
            <person name="Choi D.G."/>
            <person name="Kim J.M."/>
            <person name="Lee J.K."/>
            <person name="Baek J.H."/>
            <person name="Jeon C.O."/>
        </authorList>
    </citation>
    <scope>NUCLEOTIDE SEQUENCE</scope>
    <source>
        <strain evidence="11">15G1-11</strain>
    </source>
</reference>